<keyword evidence="3" id="KW-0732">Signal</keyword>
<feature type="region of interest" description="Disordered" evidence="1">
    <location>
        <begin position="358"/>
        <end position="377"/>
    </location>
</feature>
<keyword evidence="2" id="KW-1133">Transmembrane helix</keyword>
<evidence type="ECO:0000256" key="2">
    <source>
        <dbReference type="SAM" id="Phobius"/>
    </source>
</evidence>
<protein>
    <recommendedName>
        <fullName evidence="6">Chloride channel CLIC-like protein 1</fullName>
    </recommendedName>
</protein>
<evidence type="ECO:0000256" key="3">
    <source>
        <dbReference type="SAM" id="SignalP"/>
    </source>
</evidence>
<gene>
    <name evidence="4" type="ORF">PHYEVI_LOCUS11348</name>
</gene>
<feature type="transmembrane region" description="Helical" evidence="2">
    <location>
        <begin position="152"/>
        <end position="174"/>
    </location>
</feature>
<keyword evidence="5" id="KW-1185">Reference proteome</keyword>
<sequence>MYTKMRVIVLLLSVTIVHSIKDDWTDPHEIKFSNPGKLKRSNSENDKDKIGRISAKNELNEAAVDENASLLFLKRTINLILNSASPEKGDSSLHSGSYRFRIDSEVYNALKEFSEKELVNSNDMRRLDSALSELFKNNDYEFINLDVSKLNYFFEIDFILLLMTPLCLFVMFYLIKNKFGFLNIFLYAVFSVFVVDYAKRYQVMLEEASEHNIHMEYSKECDTNKMNWKQYIAFLLEKKSCERKIVTPLDVMLNQLKYAIIIPFESFGTGIGGFSSELWSKLPFPWNLVMFPLMLLFVMLMILFIMIVLLGAPFKLNILHLFCFQFGNTHDGQDRVSARTLDRLLNFTWAHRPMVEPAISYPNNEPSPERSPSRRRIREKESCANCANCANKNKTSIEVIEEEEISQEQQVKERGISCKNKKENLEFIPKEPKDLVEDANIDSNLNDCTTKKEN</sequence>
<keyword evidence="2" id="KW-0472">Membrane</keyword>
<feature type="transmembrane region" description="Helical" evidence="2">
    <location>
        <begin position="181"/>
        <end position="198"/>
    </location>
</feature>
<accession>A0A9P0GS02</accession>
<dbReference type="OrthoDB" id="6763876at2759"/>
<name>A0A9P0GS02_PHYSR</name>
<dbReference type="Proteomes" id="UP001153712">
    <property type="component" value="Chromosome 9"/>
</dbReference>
<evidence type="ECO:0008006" key="6">
    <source>
        <dbReference type="Google" id="ProtNLM"/>
    </source>
</evidence>
<feature type="signal peptide" evidence="3">
    <location>
        <begin position="1"/>
        <end position="19"/>
    </location>
</feature>
<dbReference type="EMBL" id="OU900102">
    <property type="protein sequence ID" value="CAH1188270.1"/>
    <property type="molecule type" value="Genomic_DNA"/>
</dbReference>
<feature type="compositionally biased region" description="Basic and acidic residues" evidence="1">
    <location>
        <begin position="367"/>
        <end position="377"/>
    </location>
</feature>
<keyword evidence="2" id="KW-0812">Transmembrane</keyword>
<reference evidence="4" key="1">
    <citation type="submission" date="2022-01" db="EMBL/GenBank/DDBJ databases">
        <authorList>
            <person name="King R."/>
        </authorList>
    </citation>
    <scope>NUCLEOTIDE SEQUENCE</scope>
</reference>
<feature type="transmembrane region" description="Helical" evidence="2">
    <location>
        <begin position="288"/>
        <end position="312"/>
    </location>
</feature>
<evidence type="ECO:0000313" key="4">
    <source>
        <dbReference type="EMBL" id="CAH1188270.1"/>
    </source>
</evidence>
<proteinExistence type="predicted"/>
<organism evidence="4 5">
    <name type="scientific">Phyllotreta striolata</name>
    <name type="common">Striped flea beetle</name>
    <name type="synonym">Crioceris striolata</name>
    <dbReference type="NCBI Taxonomy" id="444603"/>
    <lineage>
        <taxon>Eukaryota</taxon>
        <taxon>Metazoa</taxon>
        <taxon>Ecdysozoa</taxon>
        <taxon>Arthropoda</taxon>
        <taxon>Hexapoda</taxon>
        <taxon>Insecta</taxon>
        <taxon>Pterygota</taxon>
        <taxon>Neoptera</taxon>
        <taxon>Endopterygota</taxon>
        <taxon>Coleoptera</taxon>
        <taxon>Polyphaga</taxon>
        <taxon>Cucujiformia</taxon>
        <taxon>Chrysomeloidea</taxon>
        <taxon>Chrysomelidae</taxon>
        <taxon>Galerucinae</taxon>
        <taxon>Alticini</taxon>
        <taxon>Phyllotreta</taxon>
    </lineage>
</organism>
<evidence type="ECO:0000313" key="5">
    <source>
        <dbReference type="Proteomes" id="UP001153712"/>
    </source>
</evidence>
<feature type="chain" id="PRO_5040409860" description="Chloride channel CLIC-like protein 1" evidence="3">
    <location>
        <begin position="20"/>
        <end position="454"/>
    </location>
</feature>
<evidence type="ECO:0000256" key="1">
    <source>
        <dbReference type="SAM" id="MobiDB-lite"/>
    </source>
</evidence>
<dbReference type="AlphaFoldDB" id="A0A9P0GS02"/>